<gene>
    <name evidence="1" type="ORF">D9758_008489</name>
</gene>
<organism evidence="1 2">
    <name type="scientific">Tetrapyrgos nigripes</name>
    <dbReference type="NCBI Taxonomy" id="182062"/>
    <lineage>
        <taxon>Eukaryota</taxon>
        <taxon>Fungi</taxon>
        <taxon>Dikarya</taxon>
        <taxon>Basidiomycota</taxon>
        <taxon>Agaricomycotina</taxon>
        <taxon>Agaricomycetes</taxon>
        <taxon>Agaricomycetidae</taxon>
        <taxon>Agaricales</taxon>
        <taxon>Marasmiineae</taxon>
        <taxon>Marasmiaceae</taxon>
        <taxon>Tetrapyrgos</taxon>
    </lineage>
</organism>
<proteinExistence type="predicted"/>
<dbReference type="Proteomes" id="UP000559256">
    <property type="component" value="Unassembled WGS sequence"/>
</dbReference>
<dbReference type="OrthoDB" id="10041966at2759"/>
<reference evidence="1 2" key="1">
    <citation type="journal article" date="2020" name="ISME J.">
        <title>Uncovering the hidden diversity of litter-decomposition mechanisms in mushroom-forming fungi.</title>
        <authorList>
            <person name="Floudas D."/>
            <person name="Bentzer J."/>
            <person name="Ahren D."/>
            <person name="Johansson T."/>
            <person name="Persson P."/>
            <person name="Tunlid A."/>
        </authorList>
    </citation>
    <scope>NUCLEOTIDE SEQUENCE [LARGE SCALE GENOMIC DNA]</scope>
    <source>
        <strain evidence="1 2">CBS 291.85</strain>
    </source>
</reference>
<sequence length="126" mass="14788">MYVFALLDSILESQTEIQDFAPPQELVPVHPVHQVQDWDAPAGAIDWLRLVTFLRQVKETGIIPPDHRSHDHLNVQKQVQLDEQIREHWAKTFQSLQKQVQEKGETIVWGLVDGFLLYWHPVRVRH</sequence>
<name>A0A8H5CQP1_9AGAR</name>
<keyword evidence="2" id="KW-1185">Reference proteome</keyword>
<dbReference type="AlphaFoldDB" id="A0A8H5CQP1"/>
<dbReference type="InterPro" id="IPR027417">
    <property type="entry name" value="P-loop_NTPase"/>
</dbReference>
<accession>A0A8H5CQP1</accession>
<dbReference type="Gene3D" id="3.40.50.300">
    <property type="entry name" value="P-loop containing nucleotide triphosphate hydrolases"/>
    <property type="match status" value="1"/>
</dbReference>
<comment type="caution">
    <text evidence="1">The sequence shown here is derived from an EMBL/GenBank/DDBJ whole genome shotgun (WGS) entry which is preliminary data.</text>
</comment>
<protein>
    <submittedName>
        <fullName evidence="1">Uncharacterized protein</fullName>
    </submittedName>
</protein>
<evidence type="ECO:0000313" key="1">
    <source>
        <dbReference type="EMBL" id="KAF5345316.1"/>
    </source>
</evidence>
<evidence type="ECO:0000313" key="2">
    <source>
        <dbReference type="Proteomes" id="UP000559256"/>
    </source>
</evidence>
<dbReference type="EMBL" id="JAACJM010000113">
    <property type="protein sequence ID" value="KAF5345316.1"/>
    <property type="molecule type" value="Genomic_DNA"/>
</dbReference>